<dbReference type="PANTHER" id="PTHR43685:SF2">
    <property type="entry name" value="GLYCOSYLTRANSFERASE 2-LIKE DOMAIN-CONTAINING PROTEIN"/>
    <property type="match status" value="1"/>
</dbReference>
<keyword evidence="4" id="KW-0408">Iron</keyword>
<dbReference type="InterPro" id="IPR058240">
    <property type="entry name" value="rSAM_sf"/>
</dbReference>
<dbReference type="CDD" id="cd01335">
    <property type="entry name" value="Radical_SAM"/>
    <property type="match status" value="1"/>
</dbReference>
<organism evidence="7 9">
    <name type="scientific">Pseudoalteromonas maricaloris</name>
    <dbReference type="NCBI Taxonomy" id="184924"/>
    <lineage>
        <taxon>Bacteria</taxon>
        <taxon>Pseudomonadati</taxon>
        <taxon>Pseudomonadota</taxon>
        <taxon>Gammaproteobacteria</taxon>
        <taxon>Alteromonadales</taxon>
        <taxon>Pseudoalteromonadaceae</taxon>
        <taxon>Pseudoalteromonas</taxon>
    </lineage>
</organism>
<dbReference type="InterPro" id="IPR029063">
    <property type="entry name" value="SAM-dependent_MTases_sf"/>
</dbReference>
<comment type="cofactor">
    <cofactor evidence="1">
        <name>[4Fe-4S] cluster</name>
        <dbReference type="ChEBI" id="CHEBI:49883"/>
    </cofactor>
</comment>
<gene>
    <name evidence="7" type="ORF">F9Y85_04630</name>
    <name evidence="8" type="ORF">R5H13_06440</name>
</gene>
<keyword evidence="5" id="KW-0411">Iron-sulfur</keyword>
<dbReference type="GO" id="GO:0051536">
    <property type="term" value="F:iron-sulfur cluster binding"/>
    <property type="evidence" value="ECO:0007669"/>
    <property type="project" value="UniProtKB-KW"/>
</dbReference>
<evidence type="ECO:0000313" key="8">
    <source>
        <dbReference type="EMBL" id="WOX29900.1"/>
    </source>
</evidence>
<accession>A0A8I2KKK7</accession>
<dbReference type="GO" id="GO:0016757">
    <property type="term" value="F:glycosyltransferase activity"/>
    <property type="evidence" value="ECO:0007669"/>
    <property type="project" value="UniProtKB-KW"/>
</dbReference>
<dbReference type="Gene3D" id="3.40.50.720">
    <property type="entry name" value="NAD(P)-binding Rossmann-like Domain"/>
    <property type="match status" value="1"/>
</dbReference>
<dbReference type="PANTHER" id="PTHR43685">
    <property type="entry name" value="GLYCOSYLTRANSFERASE"/>
    <property type="match status" value="1"/>
</dbReference>
<dbReference type="GO" id="GO:0046872">
    <property type="term" value="F:metal ion binding"/>
    <property type="evidence" value="ECO:0007669"/>
    <property type="project" value="UniProtKB-KW"/>
</dbReference>
<dbReference type="InterPro" id="IPR050834">
    <property type="entry name" value="Glycosyltransf_2"/>
</dbReference>
<evidence type="ECO:0000256" key="1">
    <source>
        <dbReference type="ARBA" id="ARBA00001966"/>
    </source>
</evidence>
<protein>
    <submittedName>
        <fullName evidence="7">Glycosyltransferase</fullName>
        <ecNumber evidence="8">2.4.-.-</ecNumber>
    </submittedName>
</protein>
<evidence type="ECO:0000256" key="2">
    <source>
        <dbReference type="ARBA" id="ARBA00022691"/>
    </source>
</evidence>
<keyword evidence="8" id="KW-0328">Glycosyltransferase</keyword>
<dbReference type="Proteomes" id="UP000646877">
    <property type="component" value="Unassembled WGS sequence"/>
</dbReference>
<name>A0A8I2KKK7_9GAMM</name>
<dbReference type="SFLD" id="SFLDG01067">
    <property type="entry name" value="SPASM/twitch_domain_containing"/>
    <property type="match status" value="1"/>
</dbReference>
<dbReference type="SUPFAM" id="SSF53448">
    <property type="entry name" value="Nucleotide-diphospho-sugar transferases"/>
    <property type="match status" value="1"/>
</dbReference>
<dbReference type="InterPro" id="IPR001173">
    <property type="entry name" value="Glyco_trans_2-like"/>
</dbReference>
<keyword evidence="2" id="KW-0949">S-adenosyl-L-methionine</keyword>
<dbReference type="Proteomes" id="UP001304419">
    <property type="component" value="Chromosome 1"/>
</dbReference>
<keyword evidence="10" id="KW-1185">Reference proteome</keyword>
<dbReference type="Gene3D" id="3.90.550.10">
    <property type="entry name" value="Spore Coat Polysaccharide Biosynthesis Protein SpsA, Chain A"/>
    <property type="match status" value="1"/>
</dbReference>
<evidence type="ECO:0000256" key="5">
    <source>
        <dbReference type="ARBA" id="ARBA00023014"/>
    </source>
</evidence>
<reference evidence="7" key="1">
    <citation type="submission" date="2019-10" db="EMBL/GenBank/DDBJ databases">
        <authorList>
            <person name="Paulsen S."/>
        </authorList>
    </citation>
    <scope>NUCLEOTIDE SEQUENCE</scope>
    <source>
        <strain evidence="7">LMG 19692</strain>
    </source>
</reference>
<dbReference type="PROSITE" id="PS51918">
    <property type="entry name" value="RADICAL_SAM"/>
    <property type="match status" value="1"/>
</dbReference>
<dbReference type="Pfam" id="PF04055">
    <property type="entry name" value="Radical_SAM"/>
    <property type="match status" value="1"/>
</dbReference>
<feature type="domain" description="Radical SAM core" evidence="6">
    <location>
        <begin position="428"/>
        <end position="638"/>
    </location>
</feature>
<evidence type="ECO:0000256" key="3">
    <source>
        <dbReference type="ARBA" id="ARBA00022723"/>
    </source>
</evidence>
<evidence type="ECO:0000313" key="9">
    <source>
        <dbReference type="Proteomes" id="UP000646877"/>
    </source>
</evidence>
<dbReference type="Pfam" id="PF00535">
    <property type="entry name" value="Glycos_transf_2"/>
    <property type="match status" value="1"/>
</dbReference>
<dbReference type="InterPro" id="IPR007197">
    <property type="entry name" value="rSAM"/>
</dbReference>
<dbReference type="InterPro" id="IPR029044">
    <property type="entry name" value="Nucleotide-diphossugar_trans"/>
</dbReference>
<proteinExistence type="predicted"/>
<evidence type="ECO:0000259" key="6">
    <source>
        <dbReference type="PROSITE" id="PS51918"/>
    </source>
</evidence>
<dbReference type="Gene3D" id="3.20.20.70">
    <property type="entry name" value="Aldolase class I"/>
    <property type="match status" value="1"/>
</dbReference>
<sequence>MKISLIVPTYNSAEYIQACLASLVTQLEDFAEIIVIDDCSTDGTFALLSAFAERNQAVHVLQTETNSGPGVARNLGIEHAKGEWILFVDSDDALTDLALKQLIQFVDPETLNCDVVAFDWRYKKDNVNNETFHFEGRFDKPEFTNEKALLLEKYVKFRMDHSAIYLMIKRQLLIEHQVSFAGGFHEDIDFTFLVYWHAREVKLLDEVIYLKTPRPGSIVNSVSTSHIKGFYRSYAVIHTLLKSVSKNQSLHTAFLTGVIGLVATCIRKIFLKAPSKELREPLYEYTFKQLNDFSVPIDSLPLDKTYYSLLVKHFLNTMMTHETAAQRRSEVIDEFLEENEGKKWSCIDLHHSAFLAPKEIRTCCKRFFVDNEMRGDVTIVNSEQLEQSENLVKTIMDAKKKLFADINMGEPTGCDGCPYLEFKQWGAIESSKITKVSYEHHSVCNLKCSYCSDTYYGGEKPAYDVLALQKALLDEQRLSEKALCIWGGGEPTSDKHFSKLLLQTTERLPLSSNRVITNAVVFNKAIYELLLAKKVSIFTSIDAGTEETFVKIRGKNSLHKVMENLVKYSSANAEAVTVKYIFTDGNKFQAEIRAFAELIDRYQLKACNFQISFDFKEERISSDDLVLIVRLYKSLKQLGAHVVYLDDLILMRIGELSADEEALLADKLELAGLNDIVALADSKVPIALWGAGETARLLLEHSNYFKRVELAYFVDPDPNKIGTTFMGKPVYAPDMLTKTQTPVFIAAVQYYAPIYREFKQLGLPDSRLINKLII</sequence>
<dbReference type="SUPFAM" id="SSF53335">
    <property type="entry name" value="S-adenosyl-L-methionine-dependent methyltransferases"/>
    <property type="match status" value="1"/>
</dbReference>
<dbReference type="InterPro" id="IPR013785">
    <property type="entry name" value="Aldolase_TIM"/>
</dbReference>
<dbReference type="AlphaFoldDB" id="A0A8I2KKK7"/>
<keyword evidence="3" id="KW-0479">Metal-binding</keyword>
<evidence type="ECO:0000313" key="7">
    <source>
        <dbReference type="EMBL" id="NLR20614.1"/>
    </source>
</evidence>
<dbReference type="EC" id="2.4.-.-" evidence="8"/>
<reference evidence="8 10" key="2">
    <citation type="submission" date="2023-10" db="EMBL/GenBank/DDBJ databases">
        <title>To unveil natural product biosynthetic capacity in Pseudoalteromonas.</title>
        <authorList>
            <person name="Wang J."/>
        </authorList>
    </citation>
    <scope>NUCLEOTIDE SEQUENCE [LARGE SCALE GENOMIC DNA]</scope>
    <source>
        <strain evidence="8 10">DSM 15914</strain>
    </source>
</reference>
<dbReference type="RefSeq" id="WP_193521539.1">
    <property type="nucleotide sequence ID" value="NZ_CBCSDF010000002.1"/>
</dbReference>
<dbReference type="SFLD" id="SFLDS00029">
    <property type="entry name" value="Radical_SAM"/>
    <property type="match status" value="1"/>
</dbReference>
<evidence type="ECO:0000256" key="4">
    <source>
        <dbReference type="ARBA" id="ARBA00023004"/>
    </source>
</evidence>
<keyword evidence="7" id="KW-0808">Transferase</keyword>
<dbReference type="SUPFAM" id="SSF102114">
    <property type="entry name" value="Radical SAM enzymes"/>
    <property type="match status" value="1"/>
</dbReference>
<dbReference type="EMBL" id="WEIA01000002">
    <property type="protein sequence ID" value="NLR20614.1"/>
    <property type="molecule type" value="Genomic_DNA"/>
</dbReference>
<evidence type="ECO:0000313" key="10">
    <source>
        <dbReference type="Proteomes" id="UP001304419"/>
    </source>
</evidence>
<dbReference type="EMBL" id="CP137578">
    <property type="protein sequence ID" value="WOX29900.1"/>
    <property type="molecule type" value="Genomic_DNA"/>
</dbReference>
<dbReference type="CDD" id="cd00761">
    <property type="entry name" value="Glyco_tranf_GTA_type"/>
    <property type="match status" value="1"/>
</dbReference>